<reference evidence="2 3" key="1">
    <citation type="journal article" date="2016" name="G3 (Bethesda)">
        <title>First Draft Assembly and Annotation of the Genome of a California Endemic Oak Quercus lobata Nee (Fagaceae).</title>
        <authorList>
            <person name="Sork V.L."/>
            <person name="Fitz-Gibbon S.T."/>
            <person name="Puiu D."/>
            <person name="Crepeau M."/>
            <person name="Gugger P.F."/>
            <person name="Sherman R."/>
            <person name="Stevens K."/>
            <person name="Langley C.H."/>
            <person name="Pellegrini M."/>
            <person name="Salzberg S.L."/>
        </authorList>
    </citation>
    <scope>NUCLEOTIDE SEQUENCE [LARGE SCALE GENOMIC DNA]</scope>
    <source>
        <strain evidence="2 3">cv. SW786</strain>
    </source>
</reference>
<dbReference type="Proteomes" id="UP000594261">
    <property type="component" value="Chromosome 11"/>
</dbReference>
<dbReference type="InParanoid" id="A0A7N2N0X7"/>
<dbReference type="OMA" id="APSHHEL"/>
<organism evidence="2 3">
    <name type="scientific">Quercus lobata</name>
    <name type="common">Valley oak</name>
    <dbReference type="NCBI Taxonomy" id="97700"/>
    <lineage>
        <taxon>Eukaryota</taxon>
        <taxon>Viridiplantae</taxon>
        <taxon>Streptophyta</taxon>
        <taxon>Embryophyta</taxon>
        <taxon>Tracheophyta</taxon>
        <taxon>Spermatophyta</taxon>
        <taxon>Magnoliopsida</taxon>
        <taxon>eudicotyledons</taxon>
        <taxon>Gunneridae</taxon>
        <taxon>Pentapetalae</taxon>
        <taxon>rosids</taxon>
        <taxon>fabids</taxon>
        <taxon>Fagales</taxon>
        <taxon>Fagaceae</taxon>
        <taxon>Quercus</taxon>
    </lineage>
</organism>
<proteinExistence type="predicted"/>
<protein>
    <recommendedName>
        <fullName evidence="1">Reverse transcriptase zinc-binding domain-containing protein</fullName>
    </recommendedName>
</protein>
<sequence length="209" mass="24129">MLGEALLMGETLSSKGAIRGSAYFLQIEIERNFKGNEASSSNPTQLHSFWNGIWSGQVPPKIKTFVWRACNDSLPTRTKLLERKFLHSFSCVLYNEEAETCDHLFLECSFAQAVWLQSPLLNDYRCYLKMKFIDAMNAAIKKLSAPVFDTLCIACWMIWKCRNKPIFNNVAPSHHELWSRANLYRLEFVEVQQKNLQESSLKASRWNPP</sequence>
<dbReference type="Pfam" id="PF13966">
    <property type="entry name" value="zf-RVT"/>
    <property type="match status" value="1"/>
</dbReference>
<dbReference type="Gramene" id="QL11p055322:mrna">
    <property type="protein sequence ID" value="QL11p055322:mrna"/>
    <property type="gene ID" value="QL11p055322"/>
</dbReference>
<evidence type="ECO:0000313" key="2">
    <source>
        <dbReference type="EnsemblPlants" id="QL11p055322:mrna"/>
    </source>
</evidence>
<dbReference type="InterPro" id="IPR026960">
    <property type="entry name" value="RVT-Znf"/>
</dbReference>
<keyword evidence="3" id="KW-1185">Reference proteome</keyword>
<name>A0A7N2N0X7_QUELO</name>
<feature type="domain" description="Reverse transcriptase zinc-binding" evidence="1">
    <location>
        <begin position="46"/>
        <end position="115"/>
    </location>
</feature>
<evidence type="ECO:0000313" key="3">
    <source>
        <dbReference type="Proteomes" id="UP000594261"/>
    </source>
</evidence>
<dbReference type="EMBL" id="LRBV02000011">
    <property type="status" value="NOT_ANNOTATED_CDS"/>
    <property type="molecule type" value="Genomic_DNA"/>
</dbReference>
<evidence type="ECO:0000259" key="1">
    <source>
        <dbReference type="Pfam" id="PF13966"/>
    </source>
</evidence>
<accession>A0A7N2N0X7</accession>
<dbReference type="AlphaFoldDB" id="A0A7N2N0X7"/>
<reference evidence="2" key="2">
    <citation type="submission" date="2021-01" db="UniProtKB">
        <authorList>
            <consortium name="EnsemblPlants"/>
        </authorList>
    </citation>
    <scope>IDENTIFICATION</scope>
</reference>
<dbReference type="EnsemblPlants" id="QL11p055322:mrna">
    <property type="protein sequence ID" value="QL11p055322:mrna"/>
    <property type="gene ID" value="QL11p055322"/>
</dbReference>